<dbReference type="RefSeq" id="WP_256533721.1">
    <property type="nucleotide sequence ID" value="NZ_CP101824.1"/>
</dbReference>
<feature type="transmembrane region" description="Helical" evidence="1">
    <location>
        <begin position="108"/>
        <end position="134"/>
    </location>
</feature>
<name>A0ABD5NKJ1_9EURY</name>
<dbReference type="Proteomes" id="UP001595846">
    <property type="component" value="Unassembled WGS sequence"/>
</dbReference>
<evidence type="ECO:0000313" key="2">
    <source>
        <dbReference type="EMBL" id="MFC3957493.1"/>
    </source>
</evidence>
<organism evidence="2 3">
    <name type="scientific">Halovivax cerinus</name>
    <dbReference type="NCBI Taxonomy" id="1487865"/>
    <lineage>
        <taxon>Archaea</taxon>
        <taxon>Methanobacteriati</taxon>
        <taxon>Methanobacteriota</taxon>
        <taxon>Stenosarchaea group</taxon>
        <taxon>Halobacteria</taxon>
        <taxon>Halobacteriales</taxon>
        <taxon>Natrialbaceae</taxon>
        <taxon>Halovivax</taxon>
    </lineage>
</organism>
<keyword evidence="1" id="KW-1133">Transmembrane helix</keyword>
<feature type="transmembrane region" description="Helical" evidence="1">
    <location>
        <begin position="20"/>
        <end position="41"/>
    </location>
</feature>
<proteinExistence type="predicted"/>
<dbReference type="EMBL" id="JBHSAQ010000002">
    <property type="protein sequence ID" value="MFC3957493.1"/>
    <property type="molecule type" value="Genomic_DNA"/>
</dbReference>
<gene>
    <name evidence="2" type="ORF">ACFOUR_03770</name>
</gene>
<sequence length="188" mass="19545">MSTQMDTRARRGLGGTLNWLVGGAIGGLVGSAVFGAILWLVEPTIVREDIPAIYGVDPGSIGLLFHLIHGLVLGIVFGFLVTRDPVLGTLSADVETDAIAAMGMHTRFALAGFVFGLLVWTLLPVISQSILIAVSGGGESVFPAAAFSSLVGHVLYGFLLGWLFSIVVAVGPAAAGTTNPFDEPVDRR</sequence>
<keyword evidence="1" id="KW-0472">Membrane</keyword>
<feature type="transmembrane region" description="Helical" evidence="1">
    <location>
        <begin position="61"/>
        <end position="81"/>
    </location>
</feature>
<reference evidence="2 3" key="1">
    <citation type="journal article" date="2019" name="Int. J. Syst. Evol. Microbiol.">
        <title>The Global Catalogue of Microorganisms (GCM) 10K type strain sequencing project: providing services to taxonomists for standard genome sequencing and annotation.</title>
        <authorList>
            <consortium name="The Broad Institute Genomics Platform"/>
            <consortium name="The Broad Institute Genome Sequencing Center for Infectious Disease"/>
            <person name="Wu L."/>
            <person name="Ma J."/>
        </authorList>
    </citation>
    <scope>NUCLEOTIDE SEQUENCE [LARGE SCALE GENOMIC DNA]</scope>
    <source>
        <strain evidence="2 3">IBRC-M 10256</strain>
    </source>
</reference>
<evidence type="ECO:0000256" key="1">
    <source>
        <dbReference type="SAM" id="Phobius"/>
    </source>
</evidence>
<protein>
    <submittedName>
        <fullName evidence="2">Uncharacterized protein</fullName>
    </submittedName>
</protein>
<keyword evidence="3" id="KW-1185">Reference proteome</keyword>
<comment type="caution">
    <text evidence="2">The sequence shown here is derived from an EMBL/GenBank/DDBJ whole genome shotgun (WGS) entry which is preliminary data.</text>
</comment>
<feature type="transmembrane region" description="Helical" evidence="1">
    <location>
        <begin position="154"/>
        <end position="178"/>
    </location>
</feature>
<accession>A0ABD5NKJ1</accession>
<keyword evidence="1" id="KW-0812">Transmembrane</keyword>
<evidence type="ECO:0000313" key="3">
    <source>
        <dbReference type="Proteomes" id="UP001595846"/>
    </source>
</evidence>
<dbReference type="AlphaFoldDB" id="A0ABD5NKJ1"/>
<dbReference type="GeneID" id="73902856"/>